<protein>
    <submittedName>
        <fullName evidence="1">Uncharacterized protein</fullName>
    </submittedName>
</protein>
<organism evidence="1 2">
    <name type="scientific">Trifolium medium</name>
    <dbReference type="NCBI Taxonomy" id="97028"/>
    <lineage>
        <taxon>Eukaryota</taxon>
        <taxon>Viridiplantae</taxon>
        <taxon>Streptophyta</taxon>
        <taxon>Embryophyta</taxon>
        <taxon>Tracheophyta</taxon>
        <taxon>Spermatophyta</taxon>
        <taxon>Magnoliopsida</taxon>
        <taxon>eudicotyledons</taxon>
        <taxon>Gunneridae</taxon>
        <taxon>Pentapetalae</taxon>
        <taxon>rosids</taxon>
        <taxon>fabids</taxon>
        <taxon>Fabales</taxon>
        <taxon>Fabaceae</taxon>
        <taxon>Papilionoideae</taxon>
        <taxon>50 kb inversion clade</taxon>
        <taxon>NPAAA clade</taxon>
        <taxon>Hologalegina</taxon>
        <taxon>IRL clade</taxon>
        <taxon>Trifolieae</taxon>
        <taxon>Trifolium</taxon>
    </lineage>
</organism>
<evidence type="ECO:0000313" key="2">
    <source>
        <dbReference type="Proteomes" id="UP000265520"/>
    </source>
</evidence>
<proteinExistence type="predicted"/>
<dbReference type="AlphaFoldDB" id="A0A392R6M1"/>
<accession>A0A392R6M1</accession>
<sequence length="101" mass="11483">MTTNWMCVLNGTPRRGIYRRWSSKGIVGIVRKVGEVEYLQECTTNADFESLSVAYLAGRKVLFTNSNGGDVSCIVAGAKEFFDKFLVSYYPWDPRMVTKER</sequence>
<dbReference type="Proteomes" id="UP000265520">
    <property type="component" value="Unassembled WGS sequence"/>
</dbReference>
<dbReference type="EMBL" id="LXQA010189608">
    <property type="protein sequence ID" value="MCI31732.1"/>
    <property type="molecule type" value="Genomic_DNA"/>
</dbReference>
<comment type="caution">
    <text evidence="1">The sequence shown here is derived from an EMBL/GenBank/DDBJ whole genome shotgun (WGS) entry which is preliminary data.</text>
</comment>
<reference evidence="1 2" key="1">
    <citation type="journal article" date="2018" name="Front. Plant Sci.">
        <title>Red Clover (Trifolium pratense) and Zigzag Clover (T. medium) - A Picture of Genomic Similarities and Differences.</title>
        <authorList>
            <person name="Dluhosova J."/>
            <person name="Istvanek J."/>
            <person name="Nedelnik J."/>
            <person name="Repkova J."/>
        </authorList>
    </citation>
    <scope>NUCLEOTIDE SEQUENCE [LARGE SCALE GENOMIC DNA]</scope>
    <source>
        <strain evidence="2">cv. 10/8</strain>
        <tissue evidence="1">Leaf</tissue>
    </source>
</reference>
<keyword evidence="2" id="KW-1185">Reference proteome</keyword>
<name>A0A392R6M1_9FABA</name>
<feature type="non-terminal residue" evidence="1">
    <location>
        <position position="101"/>
    </location>
</feature>
<evidence type="ECO:0000313" key="1">
    <source>
        <dbReference type="EMBL" id="MCI31732.1"/>
    </source>
</evidence>